<evidence type="ECO:0000256" key="1">
    <source>
        <dbReference type="ARBA" id="ARBA00023117"/>
    </source>
</evidence>
<proteinExistence type="predicted"/>
<evidence type="ECO:0000313" key="4">
    <source>
        <dbReference type="EMBL" id="RKO97966.1"/>
    </source>
</evidence>
<dbReference type="PROSITE" id="PS50014">
    <property type="entry name" value="BROMODOMAIN_2"/>
    <property type="match status" value="1"/>
</dbReference>
<sequence>DRHRSWRRLCLMIWMKISDHRYGHVFMNPVKPERMPDYTAIVKRPMCLNQVKARIRE</sequence>
<evidence type="ECO:0000313" key="5">
    <source>
        <dbReference type="Proteomes" id="UP000268535"/>
    </source>
</evidence>
<reference evidence="5" key="1">
    <citation type="journal article" date="2018" name="Nat. Microbiol.">
        <title>Leveraging single-cell genomics to expand the fungal tree of life.</title>
        <authorList>
            <person name="Ahrendt S.R."/>
            <person name="Quandt C.A."/>
            <person name="Ciobanu D."/>
            <person name="Clum A."/>
            <person name="Salamov A."/>
            <person name="Andreopoulos B."/>
            <person name="Cheng J.F."/>
            <person name="Woyke T."/>
            <person name="Pelin A."/>
            <person name="Henrissat B."/>
            <person name="Reynolds N.K."/>
            <person name="Benny G.L."/>
            <person name="Smith M.E."/>
            <person name="James T.Y."/>
            <person name="Grigoriev I.V."/>
        </authorList>
    </citation>
    <scope>NUCLEOTIDE SEQUENCE [LARGE SCALE GENOMIC DNA]</scope>
    <source>
        <strain evidence="5">ATCC 52028</strain>
    </source>
</reference>
<protein>
    <recommendedName>
        <fullName evidence="3">Bromo domain-containing protein</fullName>
    </recommendedName>
</protein>
<dbReference type="AlphaFoldDB" id="A0A4P9X1Z2"/>
<evidence type="ECO:0000259" key="3">
    <source>
        <dbReference type="PROSITE" id="PS50014"/>
    </source>
</evidence>
<gene>
    <name evidence="4" type="ORF">CAUPRSCDRAFT_3585</name>
</gene>
<organism evidence="4 5">
    <name type="scientific">Caulochytrium protostelioides</name>
    <dbReference type="NCBI Taxonomy" id="1555241"/>
    <lineage>
        <taxon>Eukaryota</taxon>
        <taxon>Fungi</taxon>
        <taxon>Fungi incertae sedis</taxon>
        <taxon>Chytridiomycota</taxon>
        <taxon>Chytridiomycota incertae sedis</taxon>
        <taxon>Chytridiomycetes</taxon>
        <taxon>Caulochytriales</taxon>
        <taxon>Caulochytriaceae</taxon>
        <taxon>Caulochytrium</taxon>
    </lineage>
</organism>
<evidence type="ECO:0000256" key="2">
    <source>
        <dbReference type="PROSITE-ProRule" id="PRU00035"/>
    </source>
</evidence>
<dbReference type="Proteomes" id="UP000268535">
    <property type="component" value="Unassembled WGS sequence"/>
</dbReference>
<dbReference type="EMBL" id="ML009134">
    <property type="protein sequence ID" value="RKO97966.1"/>
    <property type="molecule type" value="Genomic_DNA"/>
</dbReference>
<dbReference type="InterPro" id="IPR001487">
    <property type="entry name" value="Bromodomain"/>
</dbReference>
<accession>A0A4P9X1Z2</accession>
<dbReference type="InterPro" id="IPR036427">
    <property type="entry name" value="Bromodomain-like_sf"/>
</dbReference>
<feature type="domain" description="Bromo" evidence="3">
    <location>
        <begin position="18"/>
        <end position="57"/>
    </location>
</feature>
<feature type="non-terminal residue" evidence="4">
    <location>
        <position position="1"/>
    </location>
</feature>
<dbReference type="Pfam" id="PF00439">
    <property type="entry name" value="Bromodomain"/>
    <property type="match status" value="1"/>
</dbReference>
<dbReference type="Gene3D" id="1.20.920.10">
    <property type="entry name" value="Bromodomain-like"/>
    <property type="match status" value="1"/>
</dbReference>
<dbReference type="GO" id="GO:0006325">
    <property type="term" value="P:chromatin organization"/>
    <property type="evidence" value="ECO:0007669"/>
    <property type="project" value="UniProtKB-ARBA"/>
</dbReference>
<keyword evidence="1 2" id="KW-0103">Bromodomain</keyword>
<name>A0A4P9X1Z2_9FUNG</name>
<feature type="non-terminal residue" evidence="4">
    <location>
        <position position="57"/>
    </location>
</feature>
<dbReference type="SUPFAM" id="SSF47370">
    <property type="entry name" value="Bromodomain"/>
    <property type="match status" value="1"/>
</dbReference>